<dbReference type="EMBL" id="JXKG01000023">
    <property type="protein sequence ID" value="OJG14194.1"/>
    <property type="molecule type" value="Genomic_DNA"/>
</dbReference>
<dbReference type="AlphaFoldDB" id="A0A1L8R363"/>
<reference evidence="1 3" key="1">
    <citation type="submission" date="2014-12" db="EMBL/GenBank/DDBJ databases">
        <title>Draft genome sequences of 29 type strains of Enterococci.</title>
        <authorList>
            <person name="Zhong Z."/>
            <person name="Sun Z."/>
            <person name="Liu W."/>
            <person name="Zhang W."/>
            <person name="Zhang H."/>
        </authorList>
    </citation>
    <scope>NUCLEOTIDE SEQUENCE [LARGE SCALE GENOMIC DNA]</scope>
    <source>
        <strain evidence="1 3">DSM 21207</strain>
    </source>
</reference>
<organism evidence="1 3">
    <name type="scientific">Enterococcus canintestini</name>
    <dbReference type="NCBI Taxonomy" id="317010"/>
    <lineage>
        <taxon>Bacteria</taxon>
        <taxon>Bacillati</taxon>
        <taxon>Bacillota</taxon>
        <taxon>Bacilli</taxon>
        <taxon>Lactobacillales</taxon>
        <taxon>Enterococcaceae</taxon>
        <taxon>Enterococcus</taxon>
    </lineage>
</organism>
<dbReference type="OrthoDB" id="2186315at2"/>
<dbReference type="EMBL" id="LHUG01000018">
    <property type="protein sequence ID" value="PAA99812.1"/>
    <property type="molecule type" value="Genomic_DNA"/>
</dbReference>
<keyword evidence="4" id="KW-1185">Reference proteome</keyword>
<dbReference type="STRING" id="317010.RU96_GL001341"/>
<sequence length="85" mass="10063">MTEENVQQRLQNLPTAVLNAIHSDFVFLVWPKKVQHFPARNWRQAQFKKTISDYFTTPIYTTFQNYSVVFEKNSDLILILPGMEQ</sequence>
<reference evidence="2 4" key="2">
    <citation type="submission" date="2015-08" db="EMBL/GenBank/DDBJ databases">
        <title>Enterococcus genome sequence.</title>
        <authorList>
            <person name="Acedo J.Z."/>
            <person name="Vederas J.C."/>
        </authorList>
    </citation>
    <scope>NUCLEOTIDE SEQUENCE [LARGE SCALE GENOMIC DNA]</scope>
    <source>
        <strain evidence="2 4">49</strain>
    </source>
</reference>
<evidence type="ECO:0000313" key="3">
    <source>
        <dbReference type="Proteomes" id="UP000182835"/>
    </source>
</evidence>
<dbReference type="RefSeq" id="WP_071865562.1">
    <property type="nucleotide sequence ID" value="NZ_JBHLVQ010000034.1"/>
</dbReference>
<dbReference type="Proteomes" id="UP000216797">
    <property type="component" value="Unassembled WGS sequence"/>
</dbReference>
<protein>
    <submittedName>
        <fullName evidence="1">Uncharacterized protein</fullName>
    </submittedName>
</protein>
<gene>
    <name evidence="2" type="ORF">AKL21_12640</name>
    <name evidence="1" type="ORF">RU96_GL001341</name>
</gene>
<dbReference type="Proteomes" id="UP000182835">
    <property type="component" value="Unassembled WGS sequence"/>
</dbReference>
<evidence type="ECO:0000313" key="1">
    <source>
        <dbReference type="EMBL" id="OJG14194.1"/>
    </source>
</evidence>
<proteinExistence type="predicted"/>
<evidence type="ECO:0000313" key="2">
    <source>
        <dbReference type="EMBL" id="PAA99812.1"/>
    </source>
</evidence>
<comment type="caution">
    <text evidence="1">The sequence shown here is derived from an EMBL/GenBank/DDBJ whole genome shotgun (WGS) entry which is preliminary data.</text>
</comment>
<accession>A0A1L8R363</accession>
<name>A0A1L8R363_9ENTE</name>
<evidence type="ECO:0000313" key="4">
    <source>
        <dbReference type="Proteomes" id="UP000216797"/>
    </source>
</evidence>